<dbReference type="InterPro" id="IPR035952">
    <property type="entry name" value="Rhomboid-like_sf"/>
</dbReference>
<dbReference type="InterPro" id="IPR009060">
    <property type="entry name" value="UBA-like_sf"/>
</dbReference>
<dbReference type="CDD" id="cd14287">
    <property type="entry name" value="UBA_At3g58460_like"/>
    <property type="match status" value="1"/>
</dbReference>
<dbReference type="EMBL" id="JAUJYN010000009">
    <property type="protein sequence ID" value="KAK1264116.1"/>
    <property type="molecule type" value="Genomic_DNA"/>
</dbReference>
<feature type="transmembrane region" description="Helical" evidence="7">
    <location>
        <begin position="65"/>
        <end position="91"/>
    </location>
</feature>
<evidence type="ECO:0000256" key="5">
    <source>
        <dbReference type="ARBA" id="ARBA00023136"/>
    </source>
</evidence>
<dbReference type="SUPFAM" id="SSF144091">
    <property type="entry name" value="Rhomboid-like"/>
    <property type="match status" value="1"/>
</dbReference>
<keyword evidence="10" id="KW-1185">Reference proteome</keyword>
<evidence type="ECO:0000256" key="4">
    <source>
        <dbReference type="ARBA" id="ARBA00022989"/>
    </source>
</evidence>
<keyword evidence="5 7" id="KW-0472">Membrane</keyword>
<comment type="subcellular location">
    <subcellularLocation>
        <location evidence="1">Membrane</location>
        <topology evidence="1">Multi-pass membrane protein</topology>
    </subcellularLocation>
</comment>
<dbReference type="Proteomes" id="UP001179952">
    <property type="component" value="Unassembled WGS sequence"/>
</dbReference>
<dbReference type="InterPro" id="IPR015940">
    <property type="entry name" value="UBA"/>
</dbReference>
<dbReference type="Pfam" id="PF01694">
    <property type="entry name" value="Rhomboid"/>
    <property type="match status" value="1"/>
</dbReference>
<evidence type="ECO:0000313" key="9">
    <source>
        <dbReference type="EMBL" id="KAK1264116.1"/>
    </source>
</evidence>
<feature type="transmembrane region" description="Helical" evidence="7">
    <location>
        <begin position="103"/>
        <end position="127"/>
    </location>
</feature>
<feature type="domain" description="UBA" evidence="8">
    <location>
        <begin position="365"/>
        <end position="404"/>
    </location>
</feature>
<evidence type="ECO:0000259" key="8">
    <source>
        <dbReference type="PROSITE" id="PS50030"/>
    </source>
</evidence>
<sequence>MRSNIVSEAGLPTRLSQWWVGIPFITSGVVIVCGLIYLVCLFVGYDSFAEICFLPSEIVSRFQVYRIFTAVIFHGSMLHVLFNMMALVPLGSELERIMGSIRLLYLMFLLALSNAIFHLTIALLAAYNPLRHFPFFMEECAIGFSGIIFSMIVIETSLSGAQSRSVFGLFNIPSKWYPWILLLLFQLLATNVSLLGHLCGILSGFAYTYGFFNHLLPGPMFYSAIENSSMLASCVRRPKFILCSGGASHVSLPTHITNTPSSGLVSGNMWRNLSSWMPQREVTAEQPTQDRRFPGRGRTLGSIRNHAASQNDADSDLQARLLDDSTFPPGAAPVTSGQRNSDAREVAVEARGVSAVPTIDQGPDSFEEDMRKLVAMGFEKTQVEVALTAADGDPNVAVEILMSQQT</sequence>
<feature type="transmembrane region" description="Helical" evidence="7">
    <location>
        <begin position="194"/>
        <end position="212"/>
    </location>
</feature>
<dbReference type="InterPro" id="IPR022764">
    <property type="entry name" value="Peptidase_S54_rhomboid_dom"/>
</dbReference>
<dbReference type="FunFam" id="1.20.1540.10:FF:000008">
    <property type="entry name" value="RHOMBOID-like protein 13"/>
    <property type="match status" value="1"/>
</dbReference>
<reference evidence="9" key="2">
    <citation type="submission" date="2023-06" db="EMBL/GenBank/DDBJ databases">
        <authorList>
            <person name="Ma L."/>
            <person name="Liu K.-W."/>
            <person name="Li Z."/>
            <person name="Hsiao Y.-Y."/>
            <person name="Qi Y."/>
            <person name="Fu T."/>
            <person name="Tang G."/>
            <person name="Zhang D."/>
            <person name="Sun W.-H."/>
            <person name="Liu D.-K."/>
            <person name="Li Y."/>
            <person name="Chen G.-Z."/>
            <person name="Liu X.-D."/>
            <person name="Liao X.-Y."/>
            <person name="Jiang Y.-T."/>
            <person name="Yu X."/>
            <person name="Hao Y."/>
            <person name="Huang J."/>
            <person name="Zhao X.-W."/>
            <person name="Ke S."/>
            <person name="Chen Y.-Y."/>
            <person name="Wu W.-L."/>
            <person name="Hsu J.-L."/>
            <person name="Lin Y.-F."/>
            <person name="Huang M.-D."/>
            <person name="Li C.-Y."/>
            <person name="Huang L."/>
            <person name="Wang Z.-W."/>
            <person name="Zhao X."/>
            <person name="Zhong W.-Y."/>
            <person name="Peng D.-H."/>
            <person name="Ahmad S."/>
            <person name="Lan S."/>
            <person name="Zhang J.-S."/>
            <person name="Tsai W.-C."/>
            <person name="Van De Peer Y."/>
            <person name="Liu Z.-J."/>
        </authorList>
    </citation>
    <scope>NUCLEOTIDE SEQUENCE</scope>
    <source>
        <strain evidence="9">SCP</strain>
        <tissue evidence="9">Leaves</tissue>
    </source>
</reference>
<accession>A0AAV9AJ00</accession>
<feature type="transmembrane region" description="Helical" evidence="7">
    <location>
        <begin position="166"/>
        <end position="188"/>
    </location>
</feature>
<dbReference type="AlphaFoldDB" id="A0AAV9AJ00"/>
<feature type="transmembrane region" description="Helical" evidence="7">
    <location>
        <begin position="20"/>
        <end position="45"/>
    </location>
</feature>
<dbReference type="Pfam" id="PF00627">
    <property type="entry name" value="UBA"/>
    <property type="match status" value="1"/>
</dbReference>
<reference evidence="9" key="1">
    <citation type="journal article" date="2023" name="Nat. Commun.">
        <title>Diploid and tetraploid genomes of Acorus and the evolution of monocots.</title>
        <authorList>
            <person name="Ma L."/>
            <person name="Liu K.W."/>
            <person name="Li Z."/>
            <person name="Hsiao Y.Y."/>
            <person name="Qi Y."/>
            <person name="Fu T."/>
            <person name="Tang G.D."/>
            <person name="Zhang D."/>
            <person name="Sun W.H."/>
            <person name="Liu D.K."/>
            <person name="Li Y."/>
            <person name="Chen G.Z."/>
            <person name="Liu X.D."/>
            <person name="Liao X.Y."/>
            <person name="Jiang Y.T."/>
            <person name="Yu X."/>
            <person name="Hao Y."/>
            <person name="Huang J."/>
            <person name="Zhao X.W."/>
            <person name="Ke S."/>
            <person name="Chen Y.Y."/>
            <person name="Wu W.L."/>
            <person name="Hsu J.L."/>
            <person name="Lin Y.F."/>
            <person name="Huang M.D."/>
            <person name="Li C.Y."/>
            <person name="Huang L."/>
            <person name="Wang Z.W."/>
            <person name="Zhao X."/>
            <person name="Zhong W.Y."/>
            <person name="Peng D.H."/>
            <person name="Ahmad S."/>
            <person name="Lan S."/>
            <person name="Zhang J.S."/>
            <person name="Tsai W.C."/>
            <person name="Van de Peer Y."/>
            <person name="Liu Z.J."/>
        </authorList>
    </citation>
    <scope>NUCLEOTIDE SEQUENCE</scope>
    <source>
        <strain evidence="9">SCP</strain>
    </source>
</reference>
<feature type="transmembrane region" description="Helical" evidence="7">
    <location>
        <begin position="133"/>
        <end position="154"/>
    </location>
</feature>
<evidence type="ECO:0000256" key="1">
    <source>
        <dbReference type="ARBA" id="ARBA00004141"/>
    </source>
</evidence>
<name>A0AAV9AJ00_ACOGR</name>
<dbReference type="Gene3D" id="1.10.8.10">
    <property type="entry name" value="DNA helicase RuvA subunit, C-terminal domain"/>
    <property type="match status" value="1"/>
</dbReference>
<keyword evidence="3 7" id="KW-0812">Transmembrane</keyword>
<dbReference type="PROSITE" id="PS50030">
    <property type="entry name" value="UBA"/>
    <property type="match status" value="1"/>
</dbReference>
<proteinExistence type="inferred from homology"/>
<comment type="similarity">
    <text evidence="2">Belongs to the peptidase S54 family.</text>
</comment>
<dbReference type="GO" id="GO:0016020">
    <property type="term" value="C:membrane"/>
    <property type="evidence" value="ECO:0007669"/>
    <property type="project" value="UniProtKB-SubCell"/>
</dbReference>
<protein>
    <recommendedName>
        <fullName evidence="8">UBA domain-containing protein</fullName>
    </recommendedName>
</protein>
<gene>
    <name evidence="9" type="ORF">QJS04_geneDACA009426</name>
</gene>
<evidence type="ECO:0000256" key="2">
    <source>
        <dbReference type="ARBA" id="ARBA00009045"/>
    </source>
</evidence>
<evidence type="ECO:0000256" key="3">
    <source>
        <dbReference type="ARBA" id="ARBA00022692"/>
    </source>
</evidence>
<keyword evidence="4 7" id="KW-1133">Transmembrane helix</keyword>
<evidence type="ECO:0000313" key="10">
    <source>
        <dbReference type="Proteomes" id="UP001179952"/>
    </source>
</evidence>
<dbReference type="Gene3D" id="1.20.1540.10">
    <property type="entry name" value="Rhomboid-like"/>
    <property type="match status" value="1"/>
</dbReference>
<dbReference type="SMART" id="SM00165">
    <property type="entry name" value="UBA"/>
    <property type="match status" value="1"/>
</dbReference>
<dbReference type="PANTHER" id="PTHR11009">
    <property type="entry name" value="DER1-LIKE PROTEIN, DERLIN"/>
    <property type="match status" value="1"/>
</dbReference>
<evidence type="ECO:0000256" key="6">
    <source>
        <dbReference type="SAM" id="MobiDB-lite"/>
    </source>
</evidence>
<evidence type="ECO:0000256" key="7">
    <source>
        <dbReference type="SAM" id="Phobius"/>
    </source>
</evidence>
<dbReference type="SUPFAM" id="SSF46934">
    <property type="entry name" value="UBA-like"/>
    <property type="match status" value="1"/>
</dbReference>
<dbReference type="GO" id="GO:0004252">
    <property type="term" value="F:serine-type endopeptidase activity"/>
    <property type="evidence" value="ECO:0007669"/>
    <property type="project" value="InterPro"/>
</dbReference>
<comment type="caution">
    <text evidence="9">The sequence shown here is derived from an EMBL/GenBank/DDBJ whole genome shotgun (WGS) entry which is preliminary data.</text>
</comment>
<feature type="region of interest" description="Disordered" evidence="6">
    <location>
        <begin position="279"/>
        <end position="313"/>
    </location>
</feature>
<organism evidence="9 10">
    <name type="scientific">Acorus gramineus</name>
    <name type="common">Dwarf sweet flag</name>
    <dbReference type="NCBI Taxonomy" id="55184"/>
    <lineage>
        <taxon>Eukaryota</taxon>
        <taxon>Viridiplantae</taxon>
        <taxon>Streptophyta</taxon>
        <taxon>Embryophyta</taxon>
        <taxon>Tracheophyta</taxon>
        <taxon>Spermatophyta</taxon>
        <taxon>Magnoliopsida</taxon>
        <taxon>Liliopsida</taxon>
        <taxon>Acoraceae</taxon>
        <taxon>Acorus</taxon>
    </lineage>
</organism>